<evidence type="ECO:0008006" key="3">
    <source>
        <dbReference type="Google" id="ProtNLM"/>
    </source>
</evidence>
<evidence type="ECO:0000313" key="2">
    <source>
        <dbReference type="Proteomes" id="UP000271468"/>
    </source>
</evidence>
<comment type="caution">
    <text evidence="1">The sequence shown here is derived from an EMBL/GenBank/DDBJ whole genome shotgun (WGS) entry which is preliminary data.</text>
</comment>
<organism evidence="1 2">
    <name type="scientific">Pseudomonas syringae pv. coriandricola</name>
    <dbReference type="NCBI Taxonomy" id="264453"/>
    <lineage>
        <taxon>Bacteria</taxon>
        <taxon>Pseudomonadati</taxon>
        <taxon>Pseudomonadota</taxon>
        <taxon>Gammaproteobacteria</taxon>
        <taxon>Pseudomonadales</taxon>
        <taxon>Pseudomonadaceae</taxon>
        <taxon>Pseudomonas</taxon>
    </lineage>
</organism>
<sequence>MNVHGWRILFSVLATLVCLVGCSGHFKFSDDQYRALGNPEPFSHNR</sequence>
<dbReference type="AlphaFoldDB" id="A0A0P9NTX0"/>
<reference evidence="1 2" key="1">
    <citation type="submission" date="2018-08" db="EMBL/GenBank/DDBJ databases">
        <title>Recombination of ecologically and evolutionarily significant loci maintains genetic cohesion in the Pseudomonas syringae species complex.</title>
        <authorList>
            <person name="Dillon M."/>
            <person name="Thakur S."/>
            <person name="Almeida R.N.D."/>
            <person name="Weir B.S."/>
            <person name="Guttman D.S."/>
        </authorList>
    </citation>
    <scope>NUCLEOTIDE SEQUENCE [LARGE SCALE GENOMIC DNA]</scope>
    <source>
        <strain evidence="1 2">ICMP 12341</strain>
    </source>
</reference>
<dbReference type="Proteomes" id="UP000271468">
    <property type="component" value="Unassembled WGS sequence"/>
</dbReference>
<dbReference type="EMBL" id="RBOV01000271">
    <property type="protein sequence ID" value="RMN09880.1"/>
    <property type="molecule type" value="Genomic_DNA"/>
</dbReference>
<proteinExistence type="predicted"/>
<evidence type="ECO:0000313" key="1">
    <source>
        <dbReference type="EMBL" id="RMN09880.1"/>
    </source>
</evidence>
<name>A0A0P9NTX0_9PSED</name>
<protein>
    <recommendedName>
        <fullName evidence="3">Type VI secretion protein</fullName>
    </recommendedName>
</protein>
<accession>A0A0P9NTX0</accession>
<gene>
    <name evidence="1" type="ORF">ALQ65_102289</name>
</gene>